<dbReference type="EMBL" id="KN846982">
    <property type="protein sequence ID" value="KIW97194.1"/>
    <property type="molecule type" value="Genomic_DNA"/>
</dbReference>
<dbReference type="Proteomes" id="UP000053789">
    <property type="component" value="Unassembled WGS sequence"/>
</dbReference>
<gene>
    <name evidence="7" type="ORF">Z519_02586</name>
</gene>
<feature type="region of interest" description="Disordered" evidence="6">
    <location>
        <begin position="186"/>
        <end position="215"/>
    </location>
</feature>
<reference evidence="7" key="1">
    <citation type="submission" date="2015-01" db="EMBL/GenBank/DDBJ databases">
        <title>The Genome Sequence of Cladophialophora bantiana CBS 173.52.</title>
        <authorList>
            <consortium name="The Broad Institute Genomics Platform"/>
            <person name="Cuomo C."/>
            <person name="de Hoog S."/>
            <person name="Gorbushina A."/>
            <person name="Stielow B."/>
            <person name="Teixiera M."/>
            <person name="Abouelleil A."/>
            <person name="Chapman S.B."/>
            <person name="Priest M."/>
            <person name="Young S.K."/>
            <person name="Wortman J."/>
            <person name="Nusbaum C."/>
            <person name="Birren B."/>
        </authorList>
    </citation>
    <scope>NUCLEOTIDE SEQUENCE [LARGE SCALE GENOMIC DNA]</scope>
    <source>
        <strain evidence="7">CBS 173.52</strain>
    </source>
</reference>
<feature type="compositionally biased region" description="Polar residues" evidence="6">
    <location>
        <begin position="81"/>
        <end position="94"/>
    </location>
</feature>
<keyword evidence="2" id="KW-0677">Repeat</keyword>
<comment type="function">
    <text evidence="3">Regulates mitochondrial small subunit maturation by controlling 15S rRNA 5'-end processing. Localizes to the 5' precursor of the 15S rRNA in a position that is subsequently occupied by mS47 in the mature yeast mtSSU. Uses structure and sequence-specific RNA recognition, binding to a single-stranded region of the precursor and specifically recognizing bases -6 to -1. The exchange of Ccm1 for mS47 is coupled to the irreversible removal of precursor rRNA that is accompanied by conformational changes of the mitoribosomal proteins uS5m and mS26. These conformational changes signal completion of 5'-end rRNA processing through protection of the mature 5'-end of the 15S rRNA and stabilization of mS47. The removal of the 5' precursor together with the dissociation of Ccm1 may be catalyzed by the 5'-3' exoribonuclease Pet127. Involved in the specific removal of group I introns in mitochondrial encoded transcripts.</text>
</comment>
<proteinExistence type="inferred from homology"/>
<sequence>MFNKSISTLRGCLNNNLATYGRCRCCFDTLSLDLVTHGRPRSRLLHQPSVLTEASTERPEGAHSLSTANTAELGAPKDPQQDSTESVPFSSTKALSPAESRVQSIRPPLRKDGHGARGQGRLQDVTSLSDRIFGTQKARPGVSKHLVSRKLSGPSPVSILKASGSGATWPYPPASKSVALESGSLGPEVLDSNVSESGPLDLENPQSPDVGSQEGLGYPPGNGWFSRSWKKAYKKLVFPPAGDHTKARQELDVHKQVAEAFVGDRTLEELREAWFKMSLRSKTRHLAYILLGSLADSARKTLLILSVIPMFPRDWRTRCECLCYLDLVYRDEIGADPHLQKLFAKQIALVSRIWTLPGEAIPSHFLVLLLRHNDVEHCENIIDAVFRNYASVPPRLILIMVDHFTKLGDADRAIELLSRIPPSQREEHKVGILDRCANLITIDTVEESDTVGNFRTLPKLIELGMPMDAKAHNLIIERAVSLNVPDVAWEVFRFMEARNIHVDERSHLFLLKDSFERQNREKLDEVMSAIHEREDLYRYPYLVTYMMHIVRVVCTIDRKLPSGVSVSHLLAIYDRAYDRAPLVKLGIVNPLPAKESLSKKLDQPPPAVLGFTIWAYVLCQRDERLVSALWHWIIHMIKQGDQSILECAKHDILYNGFIHFYARSRFFLRKAVDVVEAMIERDLCLPTERTWSEVLCGFLQHGEEEAAEKIWRMMLARDVQPTERGYAFLLGKYDQSQLAKLVRYVLDERRIPDGLDVALKWQDDANGAADTEGDSQQSIAGSRQDIEEDGIFESYGFNDAIEDHALGGANVYQ</sequence>
<evidence type="ECO:0000256" key="3">
    <source>
        <dbReference type="ARBA" id="ARBA00044493"/>
    </source>
</evidence>
<comment type="similarity">
    <text evidence="1">Belongs to the CCM1 family.</text>
</comment>
<dbReference type="PANTHER" id="PTHR47447">
    <property type="entry name" value="OS03G0856100 PROTEIN"/>
    <property type="match status" value="1"/>
</dbReference>
<keyword evidence="8" id="KW-1185">Reference proteome</keyword>
<feature type="region of interest" description="Disordered" evidence="6">
    <location>
        <begin position="71"/>
        <end position="156"/>
    </location>
</feature>
<protein>
    <recommendedName>
        <fullName evidence="9">Pentatricopeptide repeat protein</fullName>
    </recommendedName>
</protein>
<organism evidence="7 8">
    <name type="scientific">Cladophialophora bantiana (strain ATCC 10958 / CBS 173.52 / CDC B-1940 / NIH 8579)</name>
    <name type="common">Xylohypha bantiana</name>
    <dbReference type="NCBI Taxonomy" id="1442370"/>
    <lineage>
        <taxon>Eukaryota</taxon>
        <taxon>Fungi</taxon>
        <taxon>Dikarya</taxon>
        <taxon>Ascomycota</taxon>
        <taxon>Pezizomycotina</taxon>
        <taxon>Eurotiomycetes</taxon>
        <taxon>Chaetothyriomycetidae</taxon>
        <taxon>Chaetothyriales</taxon>
        <taxon>Herpotrichiellaceae</taxon>
        <taxon>Cladophialophora</taxon>
    </lineage>
</organism>
<evidence type="ECO:0008006" key="9">
    <source>
        <dbReference type="Google" id="ProtNLM"/>
    </source>
</evidence>
<evidence type="ECO:0000313" key="8">
    <source>
        <dbReference type="Proteomes" id="UP000053789"/>
    </source>
</evidence>
<feature type="repeat" description="PPR" evidence="5">
    <location>
        <begin position="687"/>
        <end position="721"/>
    </location>
</feature>
<dbReference type="HOGENOM" id="CLU_018147_0_0_1"/>
<dbReference type="RefSeq" id="XP_016623863.1">
    <property type="nucleotide sequence ID" value="XM_016760342.1"/>
</dbReference>
<dbReference type="NCBIfam" id="TIGR00756">
    <property type="entry name" value="PPR"/>
    <property type="match status" value="1"/>
</dbReference>
<dbReference type="Gene3D" id="1.25.40.10">
    <property type="entry name" value="Tetratricopeptide repeat domain"/>
    <property type="match status" value="1"/>
</dbReference>
<name>A0A0D2IK53_CLAB1</name>
<dbReference type="AlphaFoldDB" id="A0A0D2IK53"/>
<evidence type="ECO:0000256" key="6">
    <source>
        <dbReference type="SAM" id="MobiDB-lite"/>
    </source>
</evidence>
<evidence type="ECO:0000313" key="7">
    <source>
        <dbReference type="EMBL" id="KIW97194.1"/>
    </source>
</evidence>
<dbReference type="OrthoDB" id="185373at2759"/>
<evidence type="ECO:0000256" key="1">
    <source>
        <dbReference type="ARBA" id="ARBA00006192"/>
    </source>
</evidence>
<dbReference type="PANTHER" id="PTHR47447:SF17">
    <property type="entry name" value="OS12G0638900 PROTEIN"/>
    <property type="match status" value="1"/>
</dbReference>
<evidence type="ECO:0000256" key="5">
    <source>
        <dbReference type="PROSITE-ProRule" id="PRU00708"/>
    </source>
</evidence>
<dbReference type="InterPro" id="IPR011990">
    <property type="entry name" value="TPR-like_helical_dom_sf"/>
</dbReference>
<dbReference type="PROSITE" id="PS51375">
    <property type="entry name" value="PPR"/>
    <property type="match status" value="1"/>
</dbReference>
<evidence type="ECO:0000256" key="2">
    <source>
        <dbReference type="ARBA" id="ARBA00022737"/>
    </source>
</evidence>
<dbReference type="GeneID" id="27695514"/>
<dbReference type="InterPro" id="IPR002885">
    <property type="entry name" value="PPR_rpt"/>
</dbReference>
<evidence type="ECO:0000256" key="4">
    <source>
        <dbReference type="ARBA" id="ARBA00044511"/>
    </source>
</evidence>
<comment type="subunit">
    <text evidence="4">Binds to mitochondrial small subunit 15S rRNA.</text>
</comment>
<accession>A0A0D2IK53</accession>